<dbReference type="PANTHER" id="PTHR46082">
    <property type="entry name" value="ATP/GTP-BINDING PROTEIN-RELATED"/>
    <property type="match status" value="1"/>
</dbReference>
<dbReference type="Gene3D" id="1.25.40.10">
    <property type="entry name" value="Tetratricopeptide repeat domain"/>
    <property type="match status" value="2"/>
</dbReference>
<keyword evidence="7" id="KW-1185">Reference proteome</keyword>
<dbReference type="InterPro" id="IPR019734">
    <property type="entry name" value="TPR_rpt"/>
</dbReference>
<keyword evidence="1" id="KW-0802">TPR repeat</keyword>
<evidence type="ECO:0000259" key="5">
    <source>
        <dbReference type="Pfam" id="PF25000"/>
    </source>
</evidence>
<feature type="domain" description="NB-ARC" evidence="4">
    <location>
        <begin position="349"/>
        <end position="486"/>
    </location>
</feature>
<dbReference type="InterPro" id="IPR053137">
    <property type="entry name" value="NLR-like"/>
</dbReference>
<evidence type="ECO:0000256" key="1">
    <source>
        <dbReference type="PROSITE-ProRule" id="PRU00339"/>
    </source>
</evidence>
<evidence type="ECO:0000256" key="2">
    <source>
        <dbReference type="SAM" id="Coils"/>
    </source>
</evidence>
<dbReference type="SMART" id="SM00028">
    <property type="entry name" value="TPR"/>
    <property type="match status" value="8"/>
</dbReference>
<evidence type="ECO:0008006" key="8">
    <source>
        <dbReference type="Google" id="ProtNLM"/>
    </source>
</evidence>
<dbReference type="AlphaFoldDB" id="A0AAD4KL28"/>
<evidence type="ECO:0000313" key="6">
    <source>
        <dbReference type="EMBL" id="KAH8693883.1"/>
    </source>
</evidence>
<dbReference type="Pfam" id="PF00931">
    <property type="entry name" value="NB-ARC"/>
    <property type="match status" value="1"/>
</dbReference>
<dbReference type="RefSeq" id="XP_046069553.1">
    <property type="nucleotide sequence ID" value="XM_046222220.1"/>
</dbReference>
<reference evidence="6" key="1">
    <citation type="submission" date="2021-12" db="EMBL/GenBank/DDBJ databases">
        <title>Convergent genome expansion in fungi linked to evolution of root-endophyte symbiosis.</title>
        <authorList>
            <consortium name="DOE Joint Genome Institute"/>
            <person name="Ke Y.-H."/>
            <person name="Bonito G."/>
            <person name="Liao H.-L."/>
            <person name="Looney B."/>
            <person name="Rojas-Flechas A."/>
            <person name="Nash J."/>
            <person name="Hameed K."/>
            <person name="Schadt C."/>
            <person name="Martin F."/>
            <person name="Crous P.W."/>
            <person name="Miettinen O."/>
            <person name="Magnuson J.K."/>
            <person name="Labbe J."/>
            <person name="Jacobson D."/>
            <person name="Doktycz M.J."/>
            <person name="Veneault-Fourrey C."/>
            <person name="Kuo A."/>
            <person name="Mondo S."/>
            <person name="Calhoun S."/>
            <person name="Riley R."/>
            <person name="Ohm R."/>
            <person name="LaButti K."/>
            <person name="Andreopoulos B."/>
            <person name="Pangilinan J."/>
            <person name="Nolan M."/>
            <person name="Tritt A."/>
            <person name="Clum A."/>
            <person name="Lipzen A."/>
            <person name="Daum C."/>
            <person name="Barry K."/>
            <person name="Grigoriev I.V."/>
            <person name="Vilgalys R."/>
        </authorList>
    </citation>
    <scope>NUCLEOTIDE SEQUENCE</scope>
    <source>
        <strain evidence="6">PMI_201</strain>
    </source>
</reference>
<dbReference type="EMBL" id="JAJTJA010000009">
    <property type="protein sequence ID" value="KAH8693883.1"/>
    <property type="molecule type" value="Genomic_DNA"/>
</dbReference>
<sequence>MISRETAVHARPVREIRDASAGGADEYARHEAQAHFSIVAVHGLGGNAIDTWTHPKSEAFWLKDFLPKQIPDARIMTFGYEAAVAFGQSTAEVIDCAKGLLSSLVDKREEPEVQNLGDASRKEGTDLVLGESPPSNIYCPLSRGIVVKQALLQARLEPRYQAIKNTTLGIIFFGTPHRGSEKATYGKVLVNFAQLISHRPPPRLMAALQTNSDILLRLTSDFRHQLPDYQIYSFYEQRPMKGFSGLIVEKYSALLEVNHEEQIPVDADHSAMCKFETDSDDTFEKVYKRVKRIRNHQQRIASEQSVTYNIHFEVPHLLSPVFTGRDEEVELLTTSFGTGQSPQNCNQRRFVLFGLGGSGKTQICLKYVQKERERYWGIFWIDASSNDRIQQCFVQIARLLQVDETIDSVKRTLANISQVWLLVVDNADDPELRLAPYFPTGNRGNILITSRNPQCQHYHTVGYREVGRLSLDESMSLLSKMIYPATSPSQQAAEEGQKVVESLGYLALAIVQAGAYIRETSCSLSDYLELYSRRRRNLLQNRPDHLGTDYEYSIYASWEVSVDIIKSKRDTVSSLALRLLSIFGFYHHDQIPTQMFYNAWHRMQAQIRDDSPSKFPDYQQLIQASISLLASFSLITRNIDTSLSLHPLVHGWCRDRISDYEEQQLNYRRAHWLLASSVAWEYKTEDYTFRRSLVFHVLKIRLQLHQGELSDKEKMLGWPVLALILGENGGTTDAIQMLEEVLKLQRSKLSNNHPNTLSTMNSLANRYREIGRPVEALQLSEEVVDLLKTKLGDDHPDKLRSMHNLAIQYSEAEQQAEALQLLEKILKLQESKLGNNHPDTLGTMNSLANLYREIGRPVEALQLSEEVVDLMKTKLGDDHPVTLRSMHNLAIQYSEAEQQAEALQLLEQVVELQKNKLGDDHPDTLKSMHNLAIIYGEAGQEAEALELSRKVVKLQKSKLRDDHPDMLRSMHNLANQYHNSGQRAKALQLLEKVVELQKSKLGDDHPDTLRSMHSLAIKYYEAGRQSEALQLLEKVVELQKSKLGDDHPDTLRSMHNLAVMYREAGQQAEALELLQKVVKLRKSKLGNNHPITLSSKRLLVHHSFHGADDALSTSEASHRRKRSRLSSSYGFGQEGISSSGSGLVTVLSPPRPK</sequence>
<evidence type="ECO:0000259" key="4">
    <source>
        <dbReference type="Pfam" id="PF00931"/>
    </source>
</evidence>
<protein>
    <recommendedName>
        <fullName evidence="8">NB-ARC domain-containing protein</fullName>
    </recommendedName>
</protein>
<dbReference type="Pfam" id="PF25000">
    <property type="entry name" value="DUF7779"/>
    <property type="match status" value="1"/>
</dbReference>
<feature type="repeat" description="TPR" evidence="1">
    <location>
        <begin position="1051"/>
        <end position="1084"/>
    </location>
</feature>
<comment type="caution">
    <text evidence="6">The sequence shown here is derived from an EMBL/GenBank/DDBJ whole genome shotgun (WGS) entry which is preliminary data.</text>
</comment>
<dbReference type="InterPro" id="IPR011990">
    <property type="entry name" value="TPR-like_helical_dom_sf"/>
</dbReference>
<dbReference type="InterPro" id="IPR002182">
    <property type="entry name" value="NB-ARC"/>
</dbReference>
<feature type="coiled-coil region" evidence="2">
    <location>
        <begin position="802"/>
        <end position="832"/>
    </location>
</feature>
<dbReference type="InterPro" id="IPR056681">
    <property type="entry name" value="DUF7779"/>
</dbReference>
<feature type="domain" description="DUF7779" evidence="5">
    <location>
        <begin position="571"/>
        <end position="660"/>
    </location>
</feature>
<feature type="compositionally biased region" description="Low complexity" evidence="3">
    <location>
        <begin position="1137"/>
        <end position="1153"/>
    </location>
</feature>
<dbReference type="Pfam" id="PF13374">
    <property type="entry name" value="TPR_10"/>
    <property type="match status" value="3"/>
</dbReference>
<dbReference type="SUPFAM" id="SSF52540">
    <property type="entry name" value="P-loop containing nucleoside triphosphate hydrolases"/>
    <property type="match status" value="1"/>
</dbReference>
<name>A0AAD4KL28_9EURO</name>
<dbReference type="PANTHER" id="PTHR46082:SF6">
    <property type="entry name" value="AAA+ ATPASE DOMAIN-CONTAINING PROTEIN-RELATED"/>
    <property type="match status" value="1"/>
</dbReference>
<dbReference type="PROSITE" id="PS50005">
    <property type="entry name" value="TPR"/>
    <property type="match status" value="2"/>
</dbReference>
<dbReference type="Gene3D" id="3.40.50.300">
    <property type="entry name" value="P-loop containing nucleotide triphosphate hydrolases"/>
    <property type="match status" value="1"/>
</dbReference>
<feature type="repeat" description="TPR" evidence="1">
    <location>
        <begin position="1009"/>
        <end position="1042"/>
    </location>
</feature>
<evidence type="ECO:0000313" key="7">
    <source>
        <dbReference type="Proteomes" id="UP001201262"/>
    </source>
</evidence>
<evidence type="ECO:0000256" key="3">
    <source>
        <dbReference type="SAM" id="MobiDB-lite"/>
    </source>
</evidence>
<keyword evidence="2" id="KW-0175">Coiled coil</keyword>
<gene>
    <name evidence="6" type="ORF">BGW36DRAFT_463515</name>
</gene>
<dbReference type="InterPro" id="IPR027417">
    <property type="entry name" value="P-loop_NTPase"/>
</dbReference>
<dbReference type="Proteomes" id="UP001201262">
    <property type="component" value="Unassembled WGS sequence"/>
</dbReference>
<dbReference type="GeneID" id="70252507"/>
<accession>A0AAD4KL28</accession>
<dbReference type="GO" id="GO:0043531">
    <property type="term" value="F:ADP binding"/>
    <property type="evidence" value="ECO:0007669"/>
    <property type="project" value="InterPro"/>
</dbReference>
<organism evidence="6 7">
    <name type="scientific">Talaromyces proteolyticus</name>
    <dbReference type="NCBI Taxonomy" id="1131652"/>
    <lineage>
        <taxon>Eukaryota</taxon>
        <taxon>Fungi</taxon>
        <taxon>Dikarya</taxon>
        <taxon>Ascomycota</taxon>
        <taxon>Pezizomycotina</taxon>
        <taxon>Eurotiomycetes</taxon>
        <taxon>Eurotiomycetidae</taxon>
        <taxon>Eurotiales</taxon>
        <taxon>Trichocomaceae</taxon>
        <taxon>Talaromyces</taxon>
        <taxon>Talaromyces sect. Bacilispori</taxon>
    </lineage>
</organism>
<dbReference type="Pfam" id="PF13424">
    <property type="entry name" value="TPR_12"/>
    <property type="match status" value="3"/>
</dbReference>
<proteinExistence type="predicted"/>
<feature type="coiled-coil region" evidence="2">
    <location>
        <begin position="886"/>
        <end position="916"/>
    </location>
</feature>
<dbReference type="SUPFAM" id="SSF48452">
    <property type="entry name" value="TPR-like"/>
    <property type="match status" value="2"/>
</dbReference>
<dbReference type="PRINTS" id="PR00381">
    <property type="entry name" value="KINESINLIGHT"/>
</dbReference>
<feature type="region of interest" description="Disordered" evidence="3">
    <location>
        <begin position="1109"/>
        <end position="1153"/>
    </location>
</feature>